<dbReference type="InterPro" id="IPR022683">
    <property type="entry name" value="Calpain_III"/>
</dbReference>
<keyword evidence="9" id="KW-0479">Metal-binding</keyword>
<comment type="subcellular location">
    <subcellularLocation>
        <location evidence="2">Cell membrane</location>
    </subcellularLocation>
    <subcellularLocation>
        <location evidence="3">Cytoplasm</location>
    </subcellularLocation>
</comment>
<dbReference type="InterPro" id="IPR000169">
    <property type="entry name" value="Pept_cys_AS"/>
</dbReference>
<dbReference type="FunFam" id="2.60.120.380:FF:000001">
    <property type="entry name" value="Calpain-1 catalytic subunit"/>
    <property type="match status" value="1"/>
</dbReference>
<evidence type="ECO:0000256" key="14">
    <source>
        <dbReference type="ARBA" id="ARBA00023136"/>
    </source>
</evidence>
<dbReference type="GO" id="GO:0004198">
    <property type="term" value="F:calcium-dependent cysteine-type endopeptidase activity"/>
    <property type="evidence" value="ECO:0007669"/>
    <property type="project" value="InterPro"/>
</dbReference>
<evidence type="ECO:0000256" key="15">
    <source>
        <dbReference type="PIRSR" id="PIRSR622684-1"/>
    </source>
</evidence>
<keyword evidence="7" id="KW-0597">Phosphoprotein</keyword>
<dbReference type="GO" id="GO:0006508">
    <property type="term" value="P:proteolysis"/>
    <property type="evidence" value="ECO:0007669"/>
    <property type="project" value="UniProtKB-KW"/>
</dbReference>
<dbReference type="Pfam" id="PF01067">
    <property type="entry name" value="Calpain_III"/>
    <property type="match status" value="1"/>
</dbReference>
<comment type="caution">
    <text evidence="18">The sequence shown here is derived from an EMBL/GenBank/DDBJ whole genome shotgun (WGS) entry which is preliminary data.</text>
</comment>
<protein>
    <submittedName>
        <fullName evidence="18">CAN1 protein</fullName>
    </submittedName>
</protein>
<dbReference type="InterPro" id="IPR001300">
    <property type="entry name" value="Peptidase_C2_calpain_cat"/>
</dbReference>
<proteinExistence type="inferred from homology"/>
<evidence type="ECO:0000256" key="16">
    <source>
        <dbReference type="PROSITE-ProRule" id="PRU00239"/>
    </source>
</evidence>
<dbReference type="PROSITE" id="PS50203">
    <property type="entry name" value="CALPAIN_CAT"/>
    <property type="match status" value="1"/>
</dbReference>
<evidence type="ECO:0000256" key="6">
    <source>
        <dbReference type="ARBA" id="ARBA00022490"/>
    </source>
</evidence>
<comment type="similarity">
    <text evidence="4">Belongs to the peptidase C2 family.</text>
</comment>
<dbReference type="GO" id="GO:0005886">
    <property type="term" value="C:plasma membrane"/>
    <property type="evidence" value="ECO:0007669"/>
    <property type="project" value="UniProtKB-SubCell"/>
</dbReference>
<dbReference type="InterPro" id="IPR036213">
    <property type="entry name" value="Calpain_III_sf"/>
</dbReference>
<accession>A0A851FFB5</accession>
<dbReference type="GO" id="GO:0005737">
    <property type="term" value="C:cytoplasm"/>
    <property type="evidence" value="ECO:0007669"/>
    <property type="project" value="UniProtKB-SubCell"/>
</dbReference>
<keyword evidence="8" id="KW-0645">Protease</keyword>
<dbReference type="Proteomes" id="UP000633448">
    <property type="component" value="Unassembled WGS sequence"/>
</dbReference>
<evidence type="ECO:0000256" key="7">
    <source>
        <dbReference type="ARBA" id="ARBA00022553"/>
    </source>
</evidence>
<keyword evidence="6" id="KW-0963">Cytoplasm</keyword>
<evidence type="ECO:0000256" key="11">
    <source>
        <dbReference type="ARBA" id="ARBA00022801"/>
    </source>
</evidence>
<dbReference type="PROSITE" id="PS00139">
    <property type="entry name" value="THIOL_PROTEASE_CYS"/>
    <property type="match status" value="1"/>
</dbReference>
<dbReference type="PRINTS" id="PR00704">
    <property type="entry name" value="CALPAIN"/>
</dbReference>
<dbReference type="InterPro" id="IPR022682">
    <property type="entry name" value="Calpain_domain_III"/>
</dbReference>
<dbReference type="Gene3D" id="3.90.70.10">
    <property type="entry name" value="Cysteine proteinases"/>
    <property type="match status" value="1"/>
</dbReference>
<reference evidence="18" key="1">
    <citation type="submission" date="2019-10" db="EMBL/GenBank/DDBJ databases">
        <title>Bird 10,000 Genomes (B10K) Project - Family phase.</title>
        <authorList>
            <person name="Zhang G."/>
        </authorList>
    </citation>
    <scope>NUCLEOTIDE SEQUENCE</scope>
    <source>
        <strain evidence="18">B10K-DU-002-53</strain>
        <tissue evidence="18">Muscle</tissue>
    </source>
</reference>
<evidence type="ECO:0000313" key="19">
    <source>
        <dbReference type="Proteomes" id="UP000633448"/>
    </source>
</evidence>
<dbReference type="InterPro" id="IPR038765">
    <property type="entry name" value="Papain-like_cys_pep_sf"/>
</dbReference>
<dbReference type="Gene3D" id="2.60.120.380">
    <property type="match status" value="1"/>
</dbReference>
<evidence type="ECO:0000256" key="2">
    <source>
        <dbReference type="ARBA" id="ARBA00004236"/>
    </source>
</evidence>
<keyword evidence="10" id="KW-0677">Repeat</keyword>
<evidence type="ECO:0000256" key="3">
    <source>
        <dbReference type="ARBA" id="ARBA00004496"/>
    </source>
</evidence>
<comment type="caution">
    <text evidence="16">Lacks conserved residue(s) required for the propagation of feature annotation.</text>
</comment>
<evidence type="ECO:0000256" key="8">
    <source>
        <dbReference type="ARBA" id="ARBA00022670"/>
    </source>
</evidence>
<dbReference type="AlphaFoldDB" id="A0A851FFB5"/>
<feature type="non-terminal residue" evidence="18">
    <location>
        <position position="1"/>
    </location>
</feature>
<organism evidence="18 19">
    <name type="scientific">Pitta sordida</name>
    <name type="common">Hooded pitta</name>
    <dbReference type="NCBI Taxonomy" id="9163"/>
    <lineage>
        <taxon>Eukaryota</taxon>
        <taxon>Metazoa</taxon>
        <taxon>Chordata</taxon>
        <taxon>Craniata</taxon>
        <taxon>Vertebrata</taxon>
        <taxon>Euteleostomi</taxon>
        <taxon>Archelosauria</taxon>
        <taxon>Archosauria</taxon>
        <taxon>Dinosauria</taxon>
        <taxon>Saurischia</taxon>
        <taxon>Theropoda</taxon>
        <taxon>Coelurosauria</taxon>
        <taxon>Aves</taxon>
        <taxon>Neognathae</taxon>
        <taxon>Neoaves</taxon>
        <taxon>Telluraves</taxon>
        <taxon>Australaves</taxon>
        <taxon>Passeriformes</taxon>
        <taxon>Pittidae</taxon>
        <taxon>Pitta</taxon>
    </lineage>
</organism>
<evidence type="ECO:0000256" key="5">
    <source>
        <dbReference type="ARBA" id="ARBA00022475"/>
    </source>
</evidence>
<evidence type="ECO:0000256" key="13">
    <source>
        <dbReference type="ARBA" id="ARBA00022837"/>
    </source>
</evidence>
<dbReference type="PANTHER" id="PTHR10183">
    <property type="entry name" value="CALPAIN"/>
    <property type="match status" value="1"/>
</dbReference>
<keyword evidence="13" id="KW-0106">Calcium</keyword>
<keyword evidence="11" id="KW-0378">Hydrolase</keyword>
<keyword evidence="12" id="KW-0788">Thiol protease</keyword>
<keyword evidence="19" id="KW-1185">Reference proteome</keyword>
<evidence type="ECO:0000256" key="10">
    <source>
        <dbReference type="ARBA" id="ARBA00022737"/>
    </source>
</evidence>
<evidence type="ECO:0000256" key="12">
    <source>
        <dbReference type="ARBA" id="ARBA00022807"/>
    </source>
</evidence>
<evidence type="ECO:0000256" key="1">
    <source>
        <dbReference type="ARBA" id="ARBA00001913"/>
    </source>
</evidence>
<keyword evidence="5" id="KW-1003">Cell membrane</keyword>
<dbReference type="Pfam" id="PF00648">
    <property type="entry name" value="Peptidase_C2"/>
    <property type="match status" value="1"/>
</dbReference>
<dbReference type="SUPFAM" id="SSF49758">
    <property type="entry name" value="Calpain large subunit, middle domain (domain III)"/>
    <property type="match status" value="1"/>
</dbReference>
<keyword evidence="14" id="KW-0472">Membrane</keyword>
<sequence length="330" mass="37780">THGVQWKRPTELCPRPQFIVDGATRTDICQGALGDCWLLAAIASLTLNDALLHRVVPHGQSFQHGYAGIFHFQIWQFGEWLDVVVDDFLPTKDGKLLFVHSAEGSEFWSALLEKAYAKMSFRDFLREFTRLEICNLTPDAKWNTRLYDGTWRRGSTAGGCRNYPATFWINPQFKIQLEEVDDDGDEAGGREPGCSFLLALMQKNRRRERRYGKDMETIGFAVYEHVGKSGVHLKRDFFLANASRARSEQFINLREVSTRFRLPPGEYIVVPSTFEPNKEGDFVLRVFSEKRAGTEEMDDKIQATLPDEKVLSESQIDENFKQLFKQLAGP</sequence>
<dbReference type="SMART" id="SM00720">
    <property type="entry name" value="calpain_III"/>
    <property type="match status" value="1"/>
</dbReference>
<comment type="cofactor">
    <cofactor evidence="1">
        <name>Ca(2+)</name>
        <dbReference type="ChEBI" id="CHEBI:29108"/>
    </cofactor>
</comment>
<dbReference type="SUPFAM" id="SSF54001">
    <property type="entry name" value="Cysteine proteinases"/>
    <property type="match status" value="1"/>
</dbReference>
<feature type="domain" description="Calpain catalytic" evidence="17">
    <location>
        <begin position="1"/>
        <end position="119"/>
    </location>
</feature>
<dbReference type="CDD" id="cd00214">
    <property type="entry name" value="Calpain_III"/>
    <property type="match status" value="1"/>
</dbReference>
<dbReference type="GO" id="GO:0046872">
    <property type="term" value="F:metal ion binding"/>
    <property type="evidence" value="ECO:0007669"/>
    <property type="project" value="UniProtKB-KW"/>
</dbReference>
<dbReference type="InterPro" id="IPR033883">
    <property type="entry name" value="C2_III"/>
</dbReference>
<evidence type="ECO:0000256" key="4">
    <source>
        <dbReference type="ARBA" id="ARBA00007623"/>
    </source>
</evidence>
<dbReference type="PANTHER" id="PTHR10183:SF284">
    <property type="entry name" value="CALPAIN-1 CATALYTIC SUBUNIT"/>
    <property type="match status" value="1"/>
</dbReference>
<feature type="active site" evidence="15">
    <location>
        <position position="36"/>
    </location>
</feature>
<feature type="non-terminal residue" evidence="18">
    <location>
        <position position="330"/>
    </location>
</feature>
<dbReference type="OrthoDB" id="424753at2759"/>
<dbReference type="EMBL" id="WEKX01017799">
    <property type="protein sequence ID" value="NWI92935.1"/>
    <property type="molecule type" value="Genomic_DNA"/>
</dbReference>
<gene>
    <name evidence="18" type="primary">Capn1</name>
    <name evidence="18" type="ORF">PITSOR_R10074</name>
</gene>
<evidence type="ECO:0000313" key="18">
    <source>
        <dbReference type="EMBL" id="NWI92935.1"/>
    </source>
</evidence>
<evidence type="ECO:0000256" key="9">
    <source>
        <dbReference type="ARBA" id="ARBA00022723"/>
    </source>
</evidence>
<dbReference type="SMART" id="SM00230">
    <property type="entry name" value="CysPc"/>
    <property type="match status" value="1"/>
</dbReference>
<dbReference type="InterPro" id="IPR022684">
    <property type="entry name" value="Calpain_cysteine_protease"/>
</dbReference>
<name>A0A851FFB5_PITSO</name>
<evidence type="ECO:0000259" key="17">
    <source>
        <dbReference type="PROSITE" id="PS50203"/>
    </source>
</evidence>